<dbReference type="STRING" id="392015.SAMN05421543_11220"/>
<dbReference type="FunFam" id="3.40.50.720:FF:000031">
    <property type="entry name" value="Glutamyl-tRNA reductase"/>
    <property type="match status" value="1"/>
</dbReference>
<feature type="domain" description="Tetrapyrrole biosynthesis glutamyl-tRNA reductase dimerisation" evidence="15">
    <location>
        <begin position="318"/>
        <end position="416"/>
    </location>
</feature>
<comment type="pathway">
    <text evidence="1 9 14">Porphyrin-containing compound metabolism; protoporphyrin-IX biosynthesis; 5-aminolevulinate from L-glutamyl-tRNA(Glu): step 1/2.</text>
</comment>
<dbReference type="AlphaFoldDB" id="A0A1I7JVI3"/>
<feature type="binding site" evidence="9 11">
    <location>
        <position position="106"/>
    </location>
    <ligand>
        <name>substrate</name>
    </ligand>
</feature>
<dbReference type="InterPro" id="IPR015896">
    <property type="entry name" value="4pyrrol_synth_GluRdtase_dimer"/>
</dbReference>
<evidence type="ECO:0000256" key="13">
    <source>
        <dbReference type="PIRSR" id="PIRSR000445-4"/>
    </source>
</evidence>
<dbReference type="SUPFAM" id="SSF69742">
    <property type="entry name" value="Glutamyl tRNA-reductase catalytic, N-terminal domain"/>
    <property type="match status" value="1"/>
</dbReference>
<evidence type="ECO:0000256" key="9">
    <source>
        <dbReference type="HAMAP-Rule" id="MF_00087"/>
    </source>
</evidence>
<evidence type="ECO:0000256" key="14">
    <source>
        <dbReference type="RuleBase" id="RU000584"/>
    </source>
</evidence>
<evidence type="ECO:0000313" key="19">
    <source>
        <dbReference type="Proteomes" id="UP000183508"/>
    </source>
</evidence>
<dbReference type="NCBIfam" id="TIGR01035">
    <property type="entry name" value="hemA"/>
    <property type="match status" value="1"/>
</dbReference>
<dbReference type="PROSITE" id="PS00747">
    <property type="entry name" value="GLUTR"/>
    <property type="match status" value="1"/>
</dbReference>
<reference evidence="19" key="1">
    <citation type="submission" date="2016-10" db="EMBL/GenBank/DDBJ databases">
        <authorList>
            <person name="Varghese N."/>
        </authorList>
    </citation>
    <scope>NUCLEOTIDE SEQUENCE [LARGE SCALE GENOMIC DNA]</scope>
    <source>
        <strain evidence="19">DSM 17980</strain>
    </source>
</reference>
<comment type="subunit">
    <text evidence="9">Homodimer.</text>
</comment>
<dbReference type="InterPro" id="IPR006151">
    <property type="entry name" value="Shikm_DH/Glu-tRNA_Rdtase"/>
</dbReference>
<protein>
    <recommendedName>
        <fullName evidence="8 9">Glutamyl-tRNA reductase</fullName>
        <shortName evidence="9">GluTR</shortName>
        <ecNumber evidence="3 9">1.2.1.70</ecNumber>
    </recommendedName>
</protein>
<sequence>MHIVVAGLNHKTAPVEVRERVSVPEGELAETLAAMRRTRTVLESVVLSTCNRTEVYAVVSSSRAGEDYLRTWFARRGGAEASEHLYIREDREAARHLMRVACGLDSLVLGETQILGQVRDAYLAAADAGNTGALLNQLFRRAIQVGKRAQAEAGIGQNPVSVSYAAVQLVRKVFGDLAGKRVLVVGAGKMSRLTAQHLFAQGIAAMEVCNRTLARAQELAREFGASPLPWEALEDGLARADVVISSTGAQGFVIDTALAGRALARRGRRPVVMVDIAVPRDIDPAVGALGQVYLYDIDDLEGVVAANLAERERLARDVERMIADALREYGRWLAEQEVVPLIAAVREKGEAIQASVMESLARKLPDLSERERELLHKHTMSIVNQLLRDPVKNMKELAIAQGGGAHLEVFAQVFGISDDDLRRHRDASLWPEASDAAGGGLPELVRHWGEALRREGRGRDIDPPGTLQPAFR</sequence>
<dbReference type="InterPro" id="IPR036291">
    <property type="entry name" value="NAD(P)-bd_dom_sf"/>
</dbReference>
<dbReference type="Proteomes" id="UP000183508">
    <property type="component" value="Unassembled WGS sequence"/>
</dbReference>
<dbReference type="eggNOG" id="COG0373">
    <property type="taxonomic scope" value="Bacteria"/>
</dbReference>
<evidence type="ECO:0000259" key="15">
    <source>
        <dbReference type="Pfam" id="PF00745"/>
    </source>
</evidence>
<evidence type="ECO:0000256" key="10">
    <source>
        <dbReference type="PIRSR" id="PIRSR000445-1"/>
    </source>
</evidence>
<evidence type="ECO:0000256" key="11">
    <source>
        <dbReference type="PIRSR" id="PIRSR000445-2"/>
    </source>
</evidence>
<dbReference type="InterPro" id="IPR036453">
    <property type="entry name" value="GluRdtase_dimer_dom_sf"/>
</dbReference>
<evidence type="ECO:0000259" key="17">
    <source>
        <dbReference type="Pfam" id="PF05201"/>
    </source>
</evidence>
<comment type="domain">
    <text evidence="9">Possesses an unusual extended V-shaped dimeric structure with each monomer consisting of three distinct domains arranged along a curved 'spinal' alpha-helix. The N-terminal catalytic domain specifically recognizes the glutamate moiety of the substrate. The second domain is the NADPH-binding domain, and the third C-terminal domain is responsible for dimerization.</text>
</comment>
<comment type="catalytic activity">
    <reaction evidence="7 9 14">
        <text>(S)-4-amino-5-oxopentanoate + tRNA(Glu) + NADP(+) = L-glutamyl-tRNA(Glu) + NADPH + H(+)</text>
        <dbReference type="Rhea" id="RHEA:12344"/>
        <dbReference type="Rhea" id="RHEA-COMP:9663"/>
        <dbReference type="Rhea" id="RHEA-COMP:9680"/>
        <dbReference type="ChEBI" id="CHEBI:15378"/>
        <dbReference type="ChEBI" id="CHEBI:57501"/>
        <dbReference type="ChEBI" id="CHEBI:57783"/>
        <dbReference type="ChEBI" id="CHEBI:58349"/>
        <dbReference type="ChEBI" id="CHEBI:78442"/>
        <dbReference type="ChEBI" id="CHEBI:78520"/>
        <dbReference type="EC" id="1.2.1.70"/>
    </reaction>
</comment>
<dbReference type="SUPFAM" id="SSF69075">
    <property type="entry name" value="Glutamyl tRNA-reductase dimerization domain"/>
    <property type="match status" value="1"/>
</dbReference>
<dbReference type="Pfam" id="PF01488">
    <property type="entry name" value="Shikimate_DH"/>
    <property type="match status" value="1"/>
</dbReference>
<proteinExistence type="inferred from homology"/>
<feature type="active site" description="Nucleophile" evidence="9 10">
    <location>
        <position position="50"/>
    </location>
</feature>
<comment type="miscellaneous">
    <text evidence="9">During catalysis, the active site Cys acts as a nucleophile attacking the alpha-carbonyl group of tRNA-bound glutamate with the formation of a thioester intermediate between enzyme and glutamate, and the concomitant release of tRNA(Glu). The thioester intermediate is finally reduced by direct hydride transfer from NADPH, to form the product GSA.</text>
</comment>
<evidence type="ECO:0000256" key="6">
    <source>
        <dbReference type="ARBA" id="ARBA00023244"/>
    </source>
</evidence>
<gene>
    <name evidence="9" type="primary">hemA</name>
    <name evidence="18" type="ORF">SAMN05421543_11220</name>
</gene>
<evidence type="ECO:0000256" key="8">
    <source>
        <dbReference type="ARBA" id="ARBA00068659"/>
    </source>
</evidence>
<comment type="function">
    <text evidence="9">Catalyzes the NADPH-dependent reduction of glutamyl-tRNA(Glu) to glutamate 1-semialdehyde (GSA).</text>
</comment>
<evidence type="ECO:0000256" key="1">
    <source>
        <dbReference type="ARBA" id="ARBA00005059"/>
    </source>
</evidence>
<dbReference type="Gene3D" id="3.40.50.720">
    <property type="entry name" value="NAD(P)-binding Rossmann-like Domain"/>
    <property type="match status" value="1"/>
</dbReference>
<comment type="similarity">
    <text evidence="2 9 14">Belongs to the glutamyl-tRNA reductase family.</text>
</comment>
<name>A0A1I7JVI3_9BACL</name>
<evidence type="ECO:0000259" key="16">
    <source>
        <dbReference type="Pfam" id="PF01488"/>
    </source>
</evidence>
<feature type="binding site" evidence="9 11">
    <location>
        <begin position="111"/>
        <end position="113"/>
    </location>
    <ligand>
        <name>substrate</name>
    </ligand>
</feature>
<dbReference type="Pfam" id="PF00745">
    <property type="entry name" value="GlutR_dimer"/>
    <property type="match status" value="1"/>
</dbReference>
<dbReference type="UniPathway" id="UPA00251">
    <property type="reaction ID" value="UER00316"/>
</dbReference>
<dbReference type="InterPro" id="IPR018214">
    <property type="entry name" value="GluRdtase_CS"/>
</dbReference>
<dbReference type="EMBL" id="FPBV01000012">
    <property type="protein sequence ID" value="SFU89149.1"/>
    <property type="molecule type" value="Genomic_DNA"/>
</dbReference>
<evidence type="ECO:0000256" key="2">
    <source>
        <dbReference type="ARBA" id="ARBA00005916"/>
    </source>
</evidence>
<feature type="site" description="Important for activity" evidence="9 13">
    <location>
        <position position="96"/>
    </location>
</feature>
<dbReference type="CDD" id="cd05213">
    <property type="entry name" value="NAD_bind_Glutamyl_tRNA_reduct"/>
    <property type="match status" value="1"/>
</dbReference>
<dbReference type="PANTHER" id="PTHR43013:SF1">
    <property type="entry name" value="GLUTAMYL-TRNA REDUCTASE"/>
    <property type="match status" value="1"/>
</dbReference>
<dbReference type="GO" id="GO:0008883">
    <property type="term" value="F:glutamyl-tRNA reductase activity"/>
    <property type="evidence" value="ECO:0007669"/>
    <property type="project" value="UniProtKB-UniRule"/>
</dbReference>
<dbReference type="InterPro" id="IPR015895">
    <property type="entry name" value="4pyrrol_synth_GluRdtase_N"/>
</dbReference>
<evidence type="ECO:0000256" key="7">
    <source>
        <dbReference type="ARBA" id="ARBA00047464"/>
    </source>
</evidence>
<keyword evidence="19" id="KW-1185">Reference proteome</keyword>
<evidence type="ECO:0000256" key="3">
    <source>
        <dbReference type="ARBA" id="ARBA00012970"/>
    </source>
</evidence>
<dbReference type="HAMAP" id="MF_00087">
    <property type="entry name" value="Glu_tRNA_reductase"/>
    <property type="match status" value="1"/>
</dbReference>
<evidence type="ECO:0000256" key="12">
    <source>
        <dbReference type="PIRSR" id="PIRSR000445-3"/>
    </source>
</evidence>
<dbReference type="Gene3D" id="3.30.460.30">
    <property type="entry name" value="Glutamyl-tRNA reductase, N-terminal domain"/>
    <property type="match status" value="1"/>
</dbReference>
<dbReference type="EC" id="1.2.1.70" evidence="3 9"/>
<dbReference type="FunFam" id="3.30.460.30:FF:000001">
    <property type="entry name" value="Glutamyl-tRNA reductase"/>
    <property type="match status" value="1"/>
</dbReference>
<dbReference type="PIRSF" id="PIRSF000445">
    <property type="entry name" value="4pyrrol_synth_GluRdtase"/>
    <property type="match status" value="1"/>
</dbReference>
<keyword evidence="5 9" id="KW-0560">Oxidoreductase</keyword>
<evidence type="ECO:0000256" key="4">
    <source>
        <dbReference type="ARBA" id="ARBA00022857"/>
    </source>
</evidence>
<dbReference type="GO" id="GO:0050661">
    <property type="term" value="F:NADP binding"/>
    <property type="evidence" value="ECO:0007669"/>
    <property type="project" value="InterPro"/>
</dbReference>
<feature type="domain" description="Quinate/shikimate 5-dehydrogenase/glutamyl-tRNA reductase" evidence="16">
    <location>
        <begin position="169"/>
        <end position="303"/>
    </location>
</feature>
<evidence type="ECO:0000313" key="18">
    <source>
        <dbReference type="EMBL" id="SFU89149.1"/>
    </source>
</evidence>
<feature type="binding site" evidence="9 11">
    <location>
        <position position="117"/>
    </location>
    <ligand>
        <name>substrate</name>
    </ligand>
</feature>
<feature type="binding site" evidence="9 12">
    <location>
        <begin position="186"/>
        <end position="191"/>
    </location>
    <ligand>
        <name>NADP(+)</name>
        <dbReference type="ChEBI" id="CHEBI:58349"/>
    </ligand>
</feature>
<dbReference type="RefSeq" id="WP_217647691.1">
    <property type="nucleotide sequence ID" value="NZ_FPBV01000012.1"/>
</dbReference>
<feature type="binding site" evidence="9 11">
    <location>
        <begin position="49"/>
        <end position="52"/>
    </location>
    <ligand>
        <name>substrate</name>
    </ligand>
</feature>
<dbReference type="PANTHER" id="PTHR43013">
    <property type="entry name" value="GLUTAMYL-TRNA REDUCTASE"/>
    <property type="match status" value="1"/>
</dbReference>
<dbReference type="GO" id="GO:0019353">
    <property type="term" value="P:protoporphyrinogen IX biosynthetic process from glutamate"/>
    <property type="evidence" value="ECO:0007669"/>
    <property type="project" value="TreeGrafter"/>
</dbReference>
<dbReference type="InterPro" id="IPR036343">
    <property type="entry name" value="GluRdtase_N_sf"/>
</dbReference>
<evidence type="ECO:0000256" key="5">
    <source>
        <dbReference type="ARBA" id="ARBA00023002"/>
    </source>
</evidence>
<keyword evidence="6 9" id="KW-0627">Porphyrin biosynthesis</keyword>
<keyword evidence="4 9" id="KW-0521">NADP</keyword>
<accession>A0A1I7JVI3</accession>
<dbReference type="Pfam" id="PF05201">
    <property type="entry name" value="GlutR_N"/>
    <property type="match status" value="1"/>
</dbReference>
<organism evidence="18 19">
    <name type="scientific">Alicyclobacillus macrosporangiidus</name>
    <dbReference type="NCBI Taxonomy" id="392015"/>
    <lineage>
        <taxon>Bacteria</taxon>
        <taxon>Bacillati</taxon>
        <taxon>Bacillota</taxon>
        <taxon>Bacilli</taxon>
        <taxon>Bacillales</taxon>
        <taxon>Alicyclobacillaceae</taxon>
        <taxon>Alicyclobacillus</taxon>
    </lineage>
</organism>
<dbReference type="InterPro" id="IPR000343">
    <property type="entry name" value="4pyrrol_synth_GluRdtase"/>
</dbReference>
<dbReference type="SUPFAM" id="SSF51735">
    <property type="entry name" value="NAD(P)-binding Rossmann-fold domains"/>
    <property type="match status" value="1"/>
</dbReference>
<feature type="domain" description="Glutamyl-tRNA reductase N-terminal" evidence="17">
    <location>
        <begin position="7"/>
        <end position="152"/>
    </location>
</feature>